<evidence type="ECO:0000256" key="2">
    <source>
        <dbReference type="ARBA" id="ARBA00023002"/>
    </source>
</evidence>
<dbReference type="EMBL" id="CP001941">
    <property type="protein sequence ID" value="ADD09084.1"/>
    <property type="molecule type" value="Genomic_DNA"/>
</dbReference>
<evidence type="ECO:0000313" key="4">
    <source>
        <dbReference type="EMBL" id="ADD09084.1"/>
    </source>
</evidence>
<dbReference type="SUPFAM" id="SSF51735">
    <property type="entry name" value="NAD(P)-binding Rossmann-fold domains"/>
    <property type="match status" value="1"/>
</dbReference>
<dbReference type="Proteomes" id="UP000001400">
    <property type="component" value="Chromosome"/>
</dbReference>
<dbReference type="GO" id="GO:0006633">
    <property type="term" value="P:fatty acid biosynthetic process"/>
    <property type="evidence" value="ECO:0007669"/>
    <property type="project" value="TreeGrafter"/>
</dbReference>
<accession>D3TAF5</accession>
<dbReference type="AlphaFoldDB" id="D3TAF5"/>
<dbReference type="RefSeq" id="WP_012997382.1">
    <property type="nucleotide sequence ID" value="NC_013926.1"/>
</dbReference>
<keyword evidence="5" id="KW-1185">Reference proteome</keyword>
<name>D3TAF5_ACIB4</name>
<evidence type="ECO:0000313" key="5">
    <source>
        <dbReference type="Proteomes" id="UP000001400"/>
    </source>
</evidence>
<dbReference type="PANTHER" id="PTHR42760">
    <property type="entry name" value="SHORT-CHAIN DEHYDROGENASES/REDUCTASES FAMILY MEMBER"/>
    <property type="match status" value="1"/>
</dbReference>
<dbReference type="PRINTS" id="PR00080">
    <property type="entry name" value="SDRFAMILY"/>
</dbReference>
<sequence>MERVALVTGGDRGIGRAISLALAKRGYSVAINYRKNEDKAEETKKMIDEIGGRAITIKFDVSKRDEVREGVKRIMDEFGRIDVLINNAGILGKHSKFDEIDDNEWDEVLDTNLKGAFIVTQEVTKYMKNGKIVNIASIAGRNGGTVGVHYAASKAGLIGLTFALASQLAPNILVNGVAPGPVDTGLLSEEKKKELSKLTPLGRVAKPDEIAHAVIFLLENDYLNGTIIDINGGRYMH</sequence>
<protein>
    <submittedName>
        <fullName evidence="4">Short-chain dehydrogenase/reductase SDR</fullName>
    </submittedName>
</protein>
<dbReference type="PROSITE" id="PS00061">
    <property type="entry name" value="ADH_SHORT"/>
    <property type="match status" value="1"/>
</dbReference>
<dbReference type="NCBIfam" id="NF009466">
    <property type="entry name" value="PRK12826.1-2"/>
    <property type="match status" value="1"/>
</dbReference>
<dbReference type="InterPro" id="IPR036291">
    <property type="entry name" value="NAD(P)-bd_dom_sf"/>
</dbReference>
<dbReference type="GO" id="GO:0048038">
    <property type="term" value="F:quinone binding"/>
    <property type="evidence" value="ECO:0007669"/>
    <property type="project" value="TreeGrafter"/>
</dbReference>
<proteinExistence type="inferred from homology"/>
<dbReference type="InterPro" id="IPR002347">
    <property type="entry name" value="SDR_fam"/>
</dbReference>
<dbReference type="PANTHER" id="PTHR42760:SF133">
    <property type="entry name" value="3-OXOACYL-[ACYL-CARRIER-PROTEIN] REDUCTASE"/>
    <property type="match status" value="1"/>
</dbReference>
<dbReference type="GeneID" id="8828238"/>
<organism evidence="4 5">
    <name type="scientific">Aciduliprofundum boonei (strain DSM 19572 / T469)</name>
    <dbReference type="NCBI Taxonomy" id="439481"/>
    <lineage>
        <taxon>Archaea</taxon>
        <taxon>Methanobacteriati</taxon>
        <taxon>Thermoplasmatota</taxon>
        <taxon>DHVE2 group</taxon>
        <taxon>Candidatus Aciduliprofundum</taxon>
    </lineage>
</organism>
<comment type="similarity">
    <text evidence="1 3">Belongs to the short-chain dehydrogenases/reductases (SDR) family.</text>
</comment>
<gene>
    <name evidence="4" type="ordered locus">Aboo_1276</name>
</gene>
<evidence type="ECO:0000256" key="1">
    <source>
        <dbReference type="ARBA" id="ARBA00006484"/>
    </source>
</evidence>
<dbReference type="KEGG" id="abi:Aboo_1276"/>
<dbReference type="Gene3D" id="3.40.50.720">
    <property type="entry name" value="NAD(P)-binding Rossmann-like Domain"/>
    <property type="match status" value="1"/>
</dbReference>
<reference evidence="4" key="1">
    <citation type="submission" date="2010-02" db="EMBL/GenBank/DDBJ databases">
        <title>Complete sequence of Aciduliprofundum boonei T469.</title>
        <authorList>
            <consortium name="US DOE Joint Genome Institute"/>
            <person name="Lucas S."/>
            <person name="Copeland A."/>
            <person name="Lapidus A."/>
            <person name="Cheng J.-F."/>
            <person name="Bruce D."/>
            <person name="Goodwin L."/>
            <person name="Pitluck S."/>
            <person name="Saunders E."/>
            <person name="Detter J.C."/>
            <person name="Han C."/>
            <person name="Tapia R."/>
            <person name="Land M."/>
            <person name="Hauser L."/>
            <person name="Kyrpides N."/>
            <person name="Mikhailova N."/>
            <person name="Flores G."/>
            <person name="Reysenbach A.-L."/>
            <person name="Woyke T."/>
        </authorList>
    </citation>
    <scope>NUCLEOTIDE SEQUENCE</scope>
    <source>
        <strain evidence="4">T469</strain>
    </source>
</reference>
<keyword evidence="2" id="KW-0560">Oxidoreductase</keyword>
<dbReference type="InterPro" id="IPR020904">
    <property type="entry name" value="Sc_DH/Rdtase_CS"/>
</dbReference>
<dbReference type="GO" id="GO:0016616">
    <property type="term" value="F:oxidoreductase activity, acting on the CH-OH group of donors, NAD or NADP as acceptor"/>
    <property type="evidence" value="ECO:0007669"/>
    <property type="project" value="TreeGrafter"/>
</dbReference>
<dbReference type="Pfam" id="PF00106">
    <property type="entry name" value="adh_short"/>
    <property type="match status" value="1"/>
</dbReference>
<evidence type="ECO:0000256" key="3">
    <source>
        <dbReference type="RuleBase" id="RU000363"/>
    </source>
</evidence>
<dbReference type="PRINTS" id="PR00081">
    <property type="entry name" value="GDHRDH"/>
</dbReference>
<dbReference type="HOGENOM" id="CLU_010194_1_3_2"/>
<dbReference type="FunFam" id="3.40.50.720:FF:000173">
    <property type="entry name" value="3-oxoacyl-[acyl-carrier protein] reductase"/>
    <property type="match status" value="1"/>
</dbReference>